<protein>
    <submittedName>
        <fullName evidence="1">Putative ribonucleotide reductase stimulatory protein</fullName>
        <ecNumber evidence="1">1.17.4.1</ecNumber>
    </submittedName>
</protein>
<dbReference type="EMBL" id="ADNY01000061">
    <property type="protein sequence ID" value="EFG54904.1"/>
    <property type="molecule type" value="Genomic_DNA"/>
</dbReference>
<dbReference type="EC" id="1.17.4.1" evidence="1"/>
<comment type="caution">
    <text evidence="1">The sequence shown here is derived from an EMBL/GenBank/DDBJ whole genome shotgun (WGS) entry which is preliminary data.</text>
</comment>
<keyword evidence="2" id="KW-1185">Reference proteome</keyword>
<dbReference type="PATRIC" id="fig|585524.9.peg.753"/>
<dbReference type="STRING" id="83683.B1745_06440"/>
<dbReference type="InterPro" id="IPR029039">
    <property type="entry name" value="Flavoprotein-like_sf"/>
</dbReference>
<dbReference type="RefSeq" id="WP_006352591.1">
    <property type="nucleotide sequence ID" value="NZ_ADNY01000061.1"/>
</dbReference>
<accession>D4YV81</accession>
<name>D4YV81_9LACO</name>
<sequence>MAAIAFYSITDQMKKFVVKTGLVAHEISDDFPQHEMKEKYILITPSYQDLKISLSFMEMAIYHSGFYAPLHLFGEGKLVRTTELTKLAIRATSFNAMYPGLPYAISRRRGQHQQHHAARLDQECRL</sequence>
<keyword evidence="1" id="KW-0560">Oxidoreductase</keyword>
<evidence type="ECO:0000313" key="1">
    <source>
        <dbReference type="EMBL" id="EFG54904.1"/>
    </source>
</evidence>
<dbReference type="Gene3D" id="3.40.50.360">
    <property type="match status" value="1"/>
</dbReference>
<dbReference type="Proteomes" id="UP000004069">
    <property type="component" value="Unassembled WGS sequence"/>
</dbReference>
<dbReference type="GO" id="GO:0004748">
    <property type="term" value="F:ribonucleoside-diphosphate reductase activity, thioredoxin disulfide as acceptor"/>
    <property type="evidence" value="ECO:0007669"/>
    <property type="project" value="UniProtKB-EC"/>
</dbReference>
<dbReference type="AlphaFoldDB" id="D4YV81"/>
<gene>
    <name evidence="1" type="primary">nrdF</name>
    <name evidence="1" type="ORF">HMPREF0493_1442</name>
</gene>
<proteinExistence type="predicted"/>
<dbReference type="OrthoDB" id="350535at2"/>
<evidence type="ECO:0000313" key="2">
    <source>
        <dbReference type="Proteomes" id="UP000004069"/>
    </source>
</evidence>
<reference evidence="1 2" key="1">
    <citation type="submission" date="2010-04" db="EMBL/GenBank/DDBJ databases">
        <authorList>
            <person name="Muzny D."/>
            <person name="Qin X."/>
            <person name="Deng J."/>
            <person name="Jiang H."/>
            <person name="Liu Y."/>
            <person name="Qu J."/>
            <person name="Song X.-Z."/>
            <person name="Zhang L."/>
            <person name="Thornton R."/>
            <person name="Coyle M."/>
            <person name="Francisco L."/>
            <person name="Jackson L."/>
            <person name="Javaid M."/>
            <person name="Korchina V."/>
            <person name="Kovar C."/>
            <person name="Mata R."/>
            <person name="Mathew T."/>
            <person name="Ngo R."/>
            <person name="Nguyen L."/>
            <person name="Nguyen N."/>
            <person name="Okwuonu G."/>
            <person name="Ongeri F."/>
            <person name="Pham C."/>
            <person name="Simmons D."/>
            <person name="Wilczek-Boney K."/>
            <person name="Hale W."/>
            <person name="Jakkamsetti A."/>
            <person name="Pham P."/>
            <person name="Ruth R."/>
            <person name="San Lucas F."/>
            <person name="Warren J."/>
            <person name="Zhang J."/>
            <person name="Zhao Z."/>
            <person name="Zhou C."/>
            <person name="Zhu D."/>
            <person name="Lee S."/>
            <person name="Bess C."/>
            <person name="Blankenburg K."/>
            <person name="Forbes L."/>
            <person name="Fu Q."/>
            <person name="Gubbala S."/>
            <person name="Hirani K."/>
            <person name="Jayaseelan J.C."/>
            <person name="Lara F."/>
            <person name="Munidasa M."/>
            <person name="Palculict T."/>
            <person name="Patil S."/>
            <person name="Pu L.-L."/>
            <person name="Saada N."/>
            <person name="Tang L."/>
            <person name="Weissenberger G."/>
            <person name="Zhu Y."/>
            <person name="Hemphill L."/>
            <person name="Shang Y."/>
            <person name="Youmans B."/>
            <person name="Ayvaz T."/>
            <person name="Ross M."/>
            <person name="Santibanez J."/>
            <person name="Aqrawi P."/>
            <person name="Gross S."/>
            <person name="Joshi V."/>
            <person name="Fowler G."/>
            <person name="Nazareth L."/>
            <person name="Reid J."/>
            <person name="Worley K."/>
            <person name="Petrosino J."/>
            <person name="Highlander S."/>
            <person name="Gibbs R."/>
        </authorList>
    </citation>
    <scope>NUCLEOTIDE SEQUENCE [LARGE SCALE GENOMIC DNA]</scope>
    <source>
        <strain evidence="1 2">DSM 11664</strain>
    </source>
</reference>
<organism evidence="1 2">
    <name type="scientific">Lactobacillus amylolyticus DSM 11664</name>
    <dbReference type="NCBI Taxonomy" id="585524"/>
    <lineage>
        <taxon>Bacteria</taxon>
        <taxon>Bacillati</taxon>
        <taxon>Bacillota</taxon>
        <taxon>Bacilli</taxon>
        <taxon>Lactobacillales</taxon>
        <taxon>Lactobacillaceae</taxon>
        <taxon>Lactobacillus</taxon>
    </lineage>
</organism>